<name>A0A9P0AA26_BEMTA</name>
<protein>
    <submittedName>
        <fullName evidence="1">Uncharacterized protein</fullName>
    </submittedName>
</protein>
<dbReference type="EMBL" id="OU963864">
    <property type="protein sequence ID" value="CAH0386497.1"/>
    <property type="molecule type" value="Genomic_DNA"/>
</dbReference>
<sequence length="283" mass="31928">MPVKEYTSILPCLGRTPYEPLDVVRFPPIKTEITGKIAWSFRRSSSVGRRTVPFSSAPDTVEAHDCAVSCGAKWGRPSSRGTIELYPKLRKVQPNFATGFITRSNKCVCFVNPVYLRFLPVADRVRTVCAPDSFCEGALQTLQVMFSRNYKLSATNPPDTKGPGFDSRPVCTKWWKNDAFANHNCYSWCADKYGRPTPRGKLPNTVGLLIIQPPFAKGRCVSKKCVCYVNTPYRKLLSKKDKARAWCIFHRVCKKVFKKLENKFAHDPKLSVINHSIPGFVGR</sequence>
<keyword evidence="2" id="KW-1185">Reference proteome</keyword>
<dbReference type="Proteomes" id="UP001152759">
    <property type="component" value="Chromosome 3"/>
</dbReference>
<evidence type="ECO:0000313" key="2">
    <source>
        <dbReference type="Proteomes" id="UP001152759"/>
    </source>
</evidence>
<proteinExistence type="predicted"/>
<gene>
    <name evidence="1" type="ORF">BEMITA_LOCUS5608</name>
</gene>
<reference evidence="1" key="1">
    <citation type="submission" date="2021-12" db="EMBL/GenBank/DDBJ databases">
        <authorList>
            <person name="King R."/>
        </authorList>
    </citation>
    <scope>NUCLEOTIDE SEQUENCE</scope>
</reference>
<organism evidence="1 2">
    <name type="scientific">Bemisia tabaci</name>
    <name type="common">Sweetpotato whitefly</name>
    <name type="synonym">Aleurodes tabaci</name>
    <dbReference type="NCBI Taxonomy" id="7038"/>
    <lineage>
        <taxon>Eukaryota</taxon>
        <taxon>Metazoa</taxon>
        <taxon>Ecdysozoa</taxon>
        <taxon>Arthropoda</taxon>
        <taxon>Hexapoda</taxon>
        <taxon>Insecta</taxon>
        <taxon>Pterygota</taxon>
        <taxon>Neoptera</taxon>
        <taxon>Paraneoptera</taxon>
        <taxon>Hemiptera</taxon>
        <taxon>Sternorrhyncha</taxon>
        <taxon>Aleyrodoidea</taxon>
        <taxon>Aleyrodidae</taxon>
        <taxon>Aleyrodinae</taxon>
        <taxon>Bemisia</taxon>
    </lineage>
</organism>
<dbReference type="AlphaFoldDB" id="A0A9P0AA26"/>
<evidence type="ECO:0000313" key="1">
    <source>
        <dbReference type="EMBL" id="CAH0386497.1"/>
    </source>
</evidence>
<accession>A0A9P0AA26</accession>